<name>A0ABV2BDF7_9LACO</name>
<reference evidence="2" key="1">
    <citation type="submission" date="2024-06" db="EMBL/GenBank/DDBJ databases">
        <title>Vaginal Lactobacillus fatty acid response mechanisms reveal a metabolite-targeted strategy for bacterial vaginosis treatment.</title>
        <authorList>
            <person name="Zhu M."/>
            <person name="Blainey P.C."/>
            <person name="Bloom S.M."/>
            <person name="Kwon D.S."/>
        </authorList>
    </citation>
    <scope>NUCLEOTIDE SEQUENCE</scope>
    <source>
        <strain evidence="2">194_F1_1</strain>
    </source>
</reference>
<proteinExistence type="predicted"/>
<organism evidence="2 3">
    <name type="scientific">Lactobacillus crispatus</name>
    <dbReference type="NCBI Taxonomy" id="47770"/>
    <lineage>
        <taxon>Bacteria</taxon>
        <taxon>Bacillati</taxon>
        <taxon>Bacillota</taxon>
        <taxon>Bacilli</taxon>
        <taxon>Lactobacillales</taxon>
        <taxon>Lactobacillaceae</taxon>
        <taxon>Lactobacillus</taxon>
    </lineage>
</organism>
<accession>A0ABV2BDF7</accession>
<dbReference type="Pfam" id="PF12965">
    <property type="entry name" value="DUF3854"/>
    <property type="match status" value="1"/>
</dbReference>
<gene>
    <name evidence="2" type="ORF">ABVC42_13780</name>
</gene>
<evidence type="ECO:0000313" key="3">
    <source>
        <dbReference type="Proteomes" id="UP001434419"/>
    </source>
</evidence>
<sequence>MAVTYTRTSKYAELEEKLGGSLRETDMLDTDYKDPKHPVYWLEFYGARCPICGGAKWCMVNVTGTKVICQKIANDHPIAATGGYLYSLDGSYKVSFDQSKQKPVMTHPKASPQTLDLFYRAVLQGYPLSSKHREDLHKRGLSDEMISLHGERGFGTYYEKKKDKDGNKVPYFTQVQLSDISMDTGQFKINSLWNNFISNLKEATNNPKFTKNYWFGVPGFYNETFSLKNNVKKAPVFAPSVGGMLVPFYDEDNQLIAFQTRVDHVKETAEVDKSPLNVELRVDFNSYNRHYTVYMKTPNRKQSDLKIADGVVPVGEDHVELDYGGNPYSFDIVKGGKYFWVSSAKKLDGTKSKSPVSVVYNPAIARLNPTTVNPETGEHDELNQIRAYANKPKAIWLTEGSLKAQIATDFLDKRFEQNELDRVGRDFLAVGGVSQYKHFLPMLKKLHVTSVTTAYDMDFQTNEQVKKNYRKLIDMLSENGFKIRLANWDLSQAKGIDEALVQGIDIDFREI</sequence>
<protein>
    <submittedName>
        <fullName evidence="2">DUF3854 domain-containing protein</fullName>
    </submittedName>
</protein>
<comment type="caution">
    <text evidence="2">The sequence shown here is derived from an EMBL/GenBank/DDBJ whole genome shotgun (WGS) entry which is preliminary data.</text>
</comment>
<feature type="domain" description="DUF3854" evidence="1">
    <location>
        <begin position="440"/>
        <end position="502"/>
    </location>
</feature>
<dbReference type="InterPro" id="IPR024385">
    <property type="entry name" value="DUF3854"/>
</dbReference>
<evidence type="ECO:0000313" key="2">
    <source>
        <dbReference type="EMBL" id="MES5150900.1"/>
    </source>
</evidence>
<dbReference type="RefSeq" id="WP_133476420.1">
    <property type="nucleotide sequence ID" value="NZ_JBETVU010000013.1"/>
</dbReference>
<dbReference type="EMBL" id="JBETVU010000013">
    <property type="protein sequence ID" value="MES5150900.1"/>
    <property type="molecule type" value="Genomic_DNA"/>
</dbReference>
<dbReference type="Proteomes" id="UP001434419">
    <property type="component" value="Unassembled WGS sequence"/>
</dbReference>
<evidence type="ECO:0000259" key="1">
    <source>
        <dbReference type="Pfam" id="PF12965"/>
    </source>
</evidence>
<keyword evidence="3" id="KW-1185">Reference proteome</keyword>